<sequence>MKVFRTRILSAEFLKITRVAPGNGQSVRPRARIQWFQESLGVWVIG</sequence>
<comment type="caution">
    <text evidence="1">The sequence shown here is derived from an EMBL/GenBank/DDBJ whole genome shotgun (WGS) entry which is preliminary data.</text>
</comment>
<dbReference type="Proteomes" id="UP000004956">
    <property type="component" value="Unassembled WGS sequence"/>
</dbReference>
<name>H3KF15_9BURK</name>
<accession>H3KF15</accession>
<organism evidence="1 2">
    <name type="scientific">Sutterella parvirubra YIT 11816</name>
    <dbReference type="NCBI Taxonomy" id="762967"/>
    <lineage>
        <taxon>Bacteria</taxon>
        <taxon>Pseudomonadati</taxon>
        <taxon>Pseudomonadota</taxon>
        <taxon>Betaproteobacteria</taxon>
        <taxon>Burkholderiales</taxon>
        <taxon>Sutterellaceae</taxon>
        <taxon>Sutterella</taxon>
    </lineage>
</organism>
<keyword evidence="2" id="KW-1185">Reference proteome</keyword>
<dbReference type="EMBL" id="AFBQ01000184">
    <property type="protein sequence ID" value="EHY31294.1"/>
    <property type="molecule type" value="Genomic_DNA"/>
</dbReference>
<protein>
    <submittedName>
        <fullName evidence="1">Uncharacterized protein</fullName>
    </submittedName>
</protein>
<reference evidence="1 2" key="1">
    <citation type="submission" date="2011-11" db="EMBL/GenBank/DDBJ databases">
        <authorList>
            <person name="Weinstock G."/>
            <person name="Sodergren E."/>
            <person name="Clifton S."/>
            <person name="Fulton L."/>
            <person name="Fulton B."/>
            <person name="Courtney L."/>
            <person name="Fronick C."/>
            <person name="Harrison M."/>
            <person name="Strong C."/>
            <person name="Farmer C."/>
            <person name="Delahaunty K."/>
            <person name="Markovic C."/>
            <person name="Hall O."/>
            <person name="Minx P."/>
            <person name="Tomlinson C."/>
            <person name="Mitreva M."/>
            <person name="Hou S."/>
            <person name="Chen J."/>
            <person name="Wollam A."/>
            <person name="Pepin K.H."/>
            <person name="Johnson M."/>
            <person name="Bhonagiri V."/>
            <person name="Zhang X."/>
            <person name="Suruliraj S."/>
            <person name="Warren W."/>
            <person name="Chinwalla A."/>
            <person name="Mardis E.R."/>
            <person name="Wilson R.K."/>
        </authorList>
    </citation>
    <scope>NUCLEOTIDE SEQUENCE [LARGE SCALE GENOMIC DNA]</scope>
    <source>
        <strain evidence="1 2">YIT 11816</strain>
    </source>
</reference>
<dbReference type="AlphaFoldDB" id="H3KF15"/>
<dbReference type="HOGENOM" id="CLU_3189875_0_0_4"/>
<gene>
    <name evidence="1" type="ORF">HMPREF9440_01331</name>
</gene>
<proteinExistence type="predicted"/>
<evidence type="ECO:0000313" key="1">
    <source>
        <dbReference type="EMBL" id="EHY31294.1"/>
    </source>
</evidence>
<evidence type="ECO:0000313" key="2">
    <source>
        <dbReference type="Proteomes" id="UP000004956"/>
    </source>
</evidence>